<dbReference type="Proteomes" id="UP000294292">
    <property type="component" value="Chromosome"/>
</dbReference>
<dbReference type="InterPro" id="IPR035919">
    <property type="entry name" value="EAL_sf"/>
</dbReference>
<dbReference type="OrthoDB" id="581425at2"/>
<dbReference type="PANTHER" id="PTHR33121:SF76">
    <property type="entry name" value="SIGNALING PROTEIN"/>
    <property type="match status" value="1"/>
</dbReference>
<evidence type="ECO:0000313" key="3">
    <source>
        <dbReference type="Proteomes" id="UP000294292"/>
    </source>
</evidence>
<name>A0A4P7A056_9BACL</name>
<dbReference type="PANTHER" id="PTHR33121">
    <property type="entry name" value="CYCLIC DI-GMP PHOSPHODIESTERASE PDEF"/>
    <property type="match status" value="1"/>
</dbReference>
<dbReference type="SMART" id="SM00052">
    <property type="entry name" value="EAL"/>
    <property type="match status" value="1"/>
</dbReference>
<dbReference type="Pfam" id="PF00563">
    <property type="entry name" value="EAL"/>
    <property type="match status" value="1"/>
</dbReference>
<dbReference type="AlphaFoldDB" id="A0A4P7A056"/>
<sequence length="336" mass="38309">MNSCIHCGISFDFYQEGFIFIESKQIQQHITSAYQLMNDYVAFAPYSSLDMVEDELIRLNHSTDVKMGLSRTKRLEKVIDIQTFKLRFYEKDTVNFIQHGQMVSHLQPIINLHSNEVYGYESLLRTKDSDVTFSPMKLFDIAAKTGLHSLLDQRAREEAIKVRQGNVPVGTKSFINFLPSTIYNPDFCLQHTFKLVEKYQVNPEDLVFEVVETEKIIDVGHLKKVLDRYKKEGMKVALDDVGSGFSTLDMLELLRPDYVKIDRSYISNCDQDQSKLAFLNEANERAHALGIITLAEGIERIEEAQVCESLGYDLGQGYLFGKPSKTTKSSVTVTSP</sequence>
<accession>A0A4P7A056</accession>
<protein>
    <submittedName>
        <fullName evidence="2">EAL domain-containing protein</fullName>
    </submittedName>
</protein>
<dbReference type="InterPro" id="IPR050706">
    <property type="entry name" value="Cyclic-di-GMP_PDE-like"/>
</dbReference>
<organism evidence="2 3">
    <name type="scientific">Paenisporosarcina antarctica</name>
    <dbReference type="NCBI Taxonomy" id="417367"/>
    <lineage>
        <taxon>Bacteria</taxon>
        <taxon>Bacillati</taxon>
        <taxon>Bacillota</taxon>
        <taxon>Bacilli</taxon>
        <taxon>Bacillales</taxon>
        <taxon>Caryophanaceae</taxon>
        <taxon>Paenisporosarcina</taxon>
    </lineage>
</organism>
<evidence type="ECO:0000259" key="1">
    <source>
        <dbReference type="PROSITE" id="PS50883"/>
    </source>
</evidence>
<dbReference type="EMBL" id="CP038015">
    <property type="protein sequence ID" value="QBP42370.1"/>
    <property type="molecule type" value="Genomic_DNA"/>
</dbReference>
<feature type="domain" description="EAL" evidence="1">
    <location>
        <begin position="86"/>
        <end position="336"/>
    </location>
</feature>
<dbReference type="InterPro" id="IPR001633">
    <property type="entry name" value="EAL_dom"/>
</dbReference>
<dbReference type="PROSITE" id="PS50883">
    <property type="entry name" value="EAL"/>
    <property type="match status" value="1"/>
</dbReference>
<dbReference type="SUPFAM" id="SSF141868">
    <property type="entry name" value="EAL domain-like"/>
    <property type="match status" value="1"/>
</dbReference>
<dbReference type="KEGG" id="panc:E2636_14940"/>
<proteinExistence type="predicted"/>
<gene>
    <name evidence="2" type="ORF">E2636_14940</name>
</gene>
<dbReference type="CDD" id="cd01948">
    <property type="entry name" value="EAL"/>
    <property type="match status" value="1"/>
</dbReference>
<evidence type="ECO:0000313" key="2">
    <source>
        <dbReference type="EMBL" id="QBP42370.1"/>
    </source>
</evidence>
<dbReference type="GO" id="GO:0071111">
    <property type="term" value="F:cyclic-guanylate-specific phosphodiesterase activity"/>
    <property type="evidence" value="ECO:0007669"/>
    <property type="project" value="InterPro"/>
</dbReference>
<dbReference type="Gene3D" id="3.20.20.450">
    <property type="entry name" value="EAL domain"/>
    <property type="match status" value="1"/>
</dbReference>
<reference evidence="2 3" key="1">
    <citation type="submission" date="2019-03" db="EMBL/GenBank/DDBJ databases">
        <title>Complete genome sequence of Paenisporosarcina antarctica CGMCC 1.6503T.</title>
        <authorList>
            <person name="Rong J.-C."/>
            <person name="Chi N.-Y."/>
            <person name="Zhang Q.-F."/>
        </authorList>
    </citation>
    <scope>NUCLEOTIDE SEQUENCE [LARGE SCALE GENOMIC DNA]</scope>
    <source>
        <strain evidence="2 3">CGMCC 1.6503</strain>
    </source>
</reference>
<keyword evidence="3" id="KW-1185">Reference proteome</keyword>